<sequence>MKLLVEPITVWKARFSIVDHELDVPAGDSLLRAGLMILSGSLSIIYSRYTLQLTWLQYVNRPARPVQYHFLIQTRCEVSFHCYFSSEHGTAVKSDRALHHGPAVNSDRALEHGTAVNSDRALEHGPAVNSDRALDHGPAINSDRALEHGTAVNSDRALDHGPAFNSDLFLF</sequence>
<gene>
    <name evidence="1" type="ORF">EVAR_26778_1</name>
</gene>
<proteinExistence type="predicted"/>
<name>A0A4C1XEX8_EUMVA</name>
<dbReference type="EMBL" id="BGZK01000798">
    <property type="protein sequence ID" value="GBP60879.1"/>
    <property type="molecule type" value="Genomic_DNA"/>
</dbReference>
<protein>
    <submittedName>
        <fullName evidence="1">Uncharacterized protein</fullName>
    </submittedName>
</protein>
<reference evidence="1 2" key="1">
    <citation type="journal article" date="2019" name="Commun. Biol.">
        <title>The bagworm genome reveals a unique fibroin gene that provides high tensile strength.</title>
        <authorList>
            <person name="Kono N."/>
            <person name="Nakamura H."/>
            <person name="Ohtoshi R."/>
            <person name="Tomita M."/>
            <person name="Numata K."/>
            <person name="Arakawa K."/>
        </authorList>
    </citation>
    <scope>NUCLEOTIDE SEQUENCE [LARGE SCALE GENOMIC DNA]</scope>
</reference>
<dbReference type="AlphaFoldDB" id="A0A4C1XEX8"/>
<dbReference type="STRING" id="151549.A0A4C1XEX8"/>
<organism evidence="1 2">
    <name type="scientific">Eumeta variegata</name>
    <name type="common">Bagworm moth</name>
    <name type="synonym">Eumeta japonica</name>
    <dbReference type="NCBI Taxonomy" id="151549"/>
    <lineage>
        <taxon>Eukaryota</taxon>
        <taxon>Metazoa</taxon>
        <taxon>Ecdysozoa</taxon>
        <taxon>Arthropoda</taxon>
        <taxon>Hexapoda</taxon>
        <taxon>Insecta</taxon>
        <taxon>Pterygota</taxon>
        <taxon>Neoptera</taxon>
        <taxon>Endopterygota</taxon>
        <taxon>Lepidoptera</taxon>
        <taxon>Glossata</taxon>
        <taxon>Ditrysia</taxon>
        <taxon>Tineoidea</taxon>
        <taxon>Psychidae</taxon>
        <taxon>Oiketicinae</taxon>
        <taxon>Eumeta</taxon>
    </lineage>
</organism>
<dbReference type="Proteomes" id="UP000299102">
    <property type="component" value="Unassembled WGS sequence"/>
</dbReference>
<comment type="caution">
    <text evidence="1">The sequence shown here is derived from an EMBL/GenBank/DDBJ whole genome shotgun (WGS) entry which is preliminary data.</text>
</comment>
<keyword evidence="2" id="KW-1185">Reference proteome</keyword>
<evidence type="ECO:0000313" key="2">
    <source>
        <dbReference type="Proteomes" id="UP000299102"/>
    </source>
</evidence>
<evidence type="ECO:0000313" key="1">
    <source>
        <dbReference type="EMBL" id="GBP60879.1"/>
    </source>
</evidence>
<accession>A0A4C1XEX8</accession>